<dbReference type="Pfam" id="PF21747">
    <property type="entry name" value="YpoC"/>
    <property type="match status" value="1"/>
</dbReference>
<dbReference type="Proteomes" id="UP000094580">
    <property type="component" value="Unassembled WGS sequence"/>
</dbReference>
<feature type="domain" description="YpoC-like" evidence="1">
    <location>
        <begin position="56"/>
        <end position="164"/>
    </location>
</feature>
<dbReference type="EMBL" id="MDKC01000001">
    <property type="protein sequence ID" value="ODG93705.1"/>
    <property type="molecule type" value="Genomic_DNA"/>
</dbReference>
<dbReference type="InterPro" id="IPR048427">
    <property type="entry name" value="YpoC"/>
</dbReference>
<reference evidence="2 3" key="1">
    <citation type="submission" date="2016-07" db="EMBL/GenBank/DDBJ databases">
        <authorList>
            <person name="Townsley L."/>
            <person name="Shank E.A."/>
        </authorList>
    </citation>
    <scope>NUCLEOTIDE SEQUENCE [LARGE SCALE GENOMIC DNA]</scope>
    <source>
        <strain evidence="2 3">CH01</strain>
    </source>
</reference>
<sequence>MTNNIYKDFIVAPFYKDNGNEHKMNEEIKIKNKPFFYESIQILDNESFNIPNESDEIIKEMFNEWKEESEHISNYFKQRNRKLASEPMIRGLANFISILTWINGQMLLNLNNLLLELDKLKIKPINLDERISFLLNQPDHYHSFIQLSGLYTELEKLYYKQKITSSK</sequence>
<evidence type="ECO:0000259" key="1">
    <source>
        <dbReference type="Pfam" id="PF21747"/>
    </source>
</evidence>
<gene>
    <name evidence="2" type="ORF">BED47_00600</name>
</gene>
<name>A0ABX2ZVE3_9BACI</name>
<dbReference type="RefSeq" id="WP_069031892.1">
    <property type="nucleotide sequence ID" value="NZ_MDKC01000001.1"/>
</dbReference>
<organism evidence="2 3">
    <name type="scientific">Gottfriedia luciferensis</name>
    <dbReference type="NCBI Taxonomy" id="178774"/>
    <lineage>
        <taxon>Bacteria</taxon>
        <taxon>Bacillati</taxon>
        <taxon>Bacillota</taxon>
        <taxon>Bacilli</taxon>
        <taxon>Bacillales</taxon>
        <taxon>Bacillaceae</taxon>
        <taxon>Gottfriedia</taxon>
    </lineage>
</organism>
<evidence type="ECO:0000313" key="2">
    <source>
        <dbReference type="EMBL" id="ODG93705.1"/>
    </source>
</evidence>
<comment type="caution">
    <text evidence="2">The sequence shown here is derived from an EMBL/GenBank/DDBJ whole genome shotgun (WGS) entry which is preliminary data.</text>
</comment>
<evidence type="ECO:0000313" key="3">
    <source>
        <dbReference type="Proteomes" id="UP000094580"/>
    </source>
</evidence>
<proteinExistence type="predicted"/>
<accession>A0ABX2ZVE3</accession>
<keyword evidence="3" id="KW-1185">Reference proteome</keyword>
<protein>
    <recommendedName>
        <fullName evidence="1">YpoC-like domain-containing protein</fullName>
    </recommendedName>
</protein>